<name>A0A1H6JRF9_MYCRU</name>
<feature type="domain" description="ESX-1 secretion-associated protein EspA/EspE-like" evidence="2">
    <location>
        <begin position="16"/>
        <end position="97"/>
    </location>
</feature>
<dbReference type="AlphaFoldDB" id="A0A1H6JRF9"/>
<reference evidence="4" key="1">
    <citation type="submission" date="2016-10" db="EMBL/GenBank/DDBJ databases">
        <authorList>
            <person name="Varghese N."/>
            <person name="Submissions S."/>
        </authorList>
    </citation>
    <scope>NUCLEOTIDE SEQUENCE [LARGE SCALE GENOMIC DNA]</scope>
    <source>
        <strain evidence="4">DSM 45405</strain>
    </source>
</reference>
<keyword evidence="4" id="KW-1185">Reference proteome</keyword>
<protein>
    <recommendedName>
        <fullName evidence="2">ESX-1 secretion-associated protein EspA/EspE-like domain-containing protein</fullName>
    </recommendedName>
</protein>
<dbReference type="Pfam" id="PF18879">
    <property type="entry name" value="EspA_EspE"/>
    <property type="match status" value="1"/>
</dbReference>
<dbReference type="Proteomes" id="UP000182915">
    <property type="component" value="Chromosome I"/>
</dbReference>
<organism evidence="3 4">
    <name type="scientific">Mycolicibacterium rutilum</name>
    <name type="common">Mycobacterium rutilum</name>
    <dbReference type="NCBI Taxonomy" id="370526"/>
    <lineage>
        <taxon>Bacteria</taxon>
        <taxon>Bacillati</taxon>
        <taxon>Actinomycetota</taxon>
        <taxon>Actinomycetes</taxon>
        <taxon>Mycobacteriales</taxon>
        <taxon>Mycobacteriaceae</taxon>
        <taxon>Mycolicibacterium</taxon>
    </lineage>
</organism>
<accession>A0A1H6JRF9</accession>
<feature type="region of interest" description="Disordered" evidence="1">
    <location>
        <begin position="163"/>
        <end position="186"/>
    </location>
</feature>
<sequence length="454" mass="49543">MLAAFLSTWSNARATFGQNAPQPGAQYDNSGTLLQLQSDLGSAAPGSRWTGTAASAYDTVNTEHRRVIGRIAELDQRLGAQVDRSAEVVTAGRDRLDAVRQWVLAAAASVPQNAAGERMLVPIVQKGVGDIIDVVTASNSELNAIGAQIGRLGEEYRTLSDQKFGREGGPQFIGPEDGDGKGEPDNEYEQALRDAGLLDGPPPTGYYREWLENAERQGVPPETIVDIARRHNITPDSFTVLDGMEKVTDPDGKSYFLMPPGTSGEDARKAALMTYILNCGTDYGENPQTDFPETPYSADEVQRIIDRQNANAWSYNRDVDFVHDNGGRLMTTPNGMLMGLGGNQYQDMFSEGGGSTWGDIFMVNIDDPSDPAQTLRDMVDDGVMWYPTEGGEGAPGNNRLDLDRILHHEEIHSQQWQQKGYLGFIDAYLTGKLVEIFTDHPMEKDAGLSDGGYQ</sequence>
<dbReference type="STRING" id="370526.SAMN04489835_2078"/>
<dbReference type="InterPro" id="IPR043796">
    <property type="entry name" value="ESX-1_EspA/EspE-like"/>
</dbReference>
<evidence type="ECO:0000256" key="1">
    <source>
        <dbReference type="SAM" id="MobiDB-lite"/>
    </source>
</evidence>
<dbReference type="EMBL" id="LT629971">
    <property type="protein sequence ID" value="SEH61798.1"/>
    <property type="molecule type" value="Genomic_DNA"/>
</dbReference>
<evidence type="ECO:0000313" key="3">
    <source>
        <dbReference type="EMBL" id="SEH61798.1"/>
    </source>
</evidence>
<evidence type="ECO:0000259" key="2">
    <source>
        <dbReference type="Pfam" id="PF18879"/>
    </source>
</evidence>
<proteinExistence type="predicted"/>
<evidence type="ECO:0000313" key="4">
    <source>
        <dbReference type="Proteomes" id="UP000182915"/>
    </source>
</evidence>
<gene>
    <name evidence="3" type="ORF">SAMN04489835_2078</name>
</gene>